<organism evidence="3 4">
    <name type="scientific">Auricularia subglabra (strain TFB-10046 / SS5)</name>
    <name type="common">White-rot fungus</name>
    <name type="synonym">Auricularia delicata (strain TFB10046)</name>
    <dbReference type="NCBI Taxonomy" id="717982"/>
    <lineage>
        <taxon>Eukaryota</taxon>
        <taxon>Fungi</taxon>
        <taxon>Dikarya</taxon>
        <taxon>Basidiomycota</taxon>
        <taxon>Agaricomycotina</taxon>
        <taxon>Agaricomycetes</taxon>
        <taxon>Auriculariales</taxon>
        <taxon>Auriculariaceae</taxon>
        <taxon>Auricularia</taxon>
    </lineage>
</organism>
<feature type="region of interest" description="Disordered" evidence="1">
    <location>
        <begin position="289"/>
        <end position="308"/>
    </location>
</feature>
<name>J0WPB9_AURST</name>
<evidence type="ECO:0000313" key="4">
    <source>
        <dbReference type="Proteomes" id="UP000006514"/>
    </source>
</evidence>
<dbReference type="Proteomes" id="UP000006514">
    <property type="component" value="Unassembled WGS sequence"/>
</dbReference>
<protein>
    <recommendedName>
        <fullName evidence="2">DUF6589 domain-containing protein</fullName>
    </recommendedName>
</protein>
<feature type="region of interest" description="Disordered" evidence="1">
    <location>
        <begin position="1059"/>
        <end position="1123"/>
    </location>
</feature>
<sequence length="1151" mass="128534">MLDNLCGPVLHELFDPLLNWQALDPMLHHPELHTSFGPVLDEPLGPVVPLLDASSACVLDRSTVPALPQLQDQFTRGVDEALARGLFELFAPAQEDALESFEPVVEELPGAPLLSIRSARKTTFLSMSSVLPAALKRLAGELFNVASLNVPSFLASAFVLRNWALGSALLNEAFTRVLADSFPPCWTTRWCRCWESRSPPGPDVVFATVPHESFALVRDESFDPLLNKLFAPWPHERLVRPWRELLVPVLEPAFATLLHHPFVPVLHEALALLLREPLVVMLNGSFPPCRRTDRGPRSQRTRSNRETSPICADRVERDAIRAVQPSAGLHIHVRVPRDVTPVHSNTPSKPLLTRDDIRSDVVSRAQHVIQRDCSLLFDLGMRVATRPTGKSPPLRIQRPPEIVATGAISSLLFARKRSANLLPLSNALALLAARAEQSLFRISSRFGTSTAYSTVYRSLITLADGQRDHVRSLAASSIKVVGLVLDNAQHFNPQWESRVGRADTMHKGVVGTAVLYEDCPPSAVDEHALRAFTQARKAGPGLLDWRSISSDIDHAFLHRTGELHWMDVAIQRCSALSEAYGVGMRELFATEGRKHQIPLSRHTVAYPLRSNAHDPALATGLKDAVLDFYAEQLGNSKEGWQPRLTFIGGDGGTFEGGLRLQKYLQVAPSPYDRLDWAFWKLEIWQTKWTASSRVYNGNFGSERSRDPSCLAHSVKAIGRKIPSNLKIDFARDTETLFIVGEARMLDRWCTLLGVDDLNEHFQQLQLEGKLPTLEELRIKARQLYRTYSCQRAYLQALKPNDKQSSSNRAPLANRSHPTSVPRAESSATTQEIAGVEDHVEAADFAGDRALANSIKFLDDFVELREWFRSTSVGEIGSTWEIVKNQIPKFAGSGHNHNYTNYCLMMYHIVEKYSPPALREAHLNNWLVNLDGRPGHFKEGDLIQEHFINRLDRHLQHKDRQYDEPFIRNVISPNLDVLNEIPRQLEESVDLKARTRRHFSRAMQVETTILTDIYRKAELHRFSAGRSLGFAAKDHHTINTLALMDPNDVPRKFKEFHANLDVFNSPQTRVPGGGQREAPEQGGGANPGAASAGNGDEAERSTQRKRTDGLEDVPINDESEEIEPAMLSTRAAVYLTDGELIIEGAATSLRNS</sequence>
<proteinExistence type="predicted"/>
<dbReference type="KEGG" id="adl:AURDEDRAFT_131256"/>
<evidence type="ECO:0000256" key="1">
    <source>
        <dbReference type="SAM" id="MobiDB-lite"/>
    </source>
</evidence>
<feature type="region of interest" description="Disordered" evidence="1">
    <location>
        <begin position="799"/>
        <end position="830"/>
    </location>
</feature>
<evidence type="ECO:0000313" key="3">
    <source>
        <dbReference type="EMBL" id="EJD34263.1"/>
    </source>
</evidence>
<feature type="domain" description="DUF6589" evidence="2">
    <location>
        <begin position="551"/>
        <end position="997"/>
    </location>
</feature>
<dbReference type="OrthoDB" id="2801423at2759"/>
<dbReference type="AlphaFoldDB" id="J0WPB9"/>
<dbReference type="InterPro" id="IPR046496">
    <property type="entry name" value="DUF6589"/>
</dbReference>
<gene>
    <name evidence="3" type="ORF">AURDEDRAFT_131256</name>
</gene>
<dbReference type="InParanoid" id="J0WPB9"/>
<feature type="compositionally biased region" description="Gly residues" evidence="1">
    <location>
        <begin position="1070"/>
        <end position="1085"/>
    </location>
</feature>
<reference evidence="4" key="1">
    <citation type="journal article" date="2012" name="Science">
        <title>The Paleozoic origin of enzymatic lignin decomposition reconstructed from 31 fungal genomes.</title>
        <authorList>
            <person name="Floudas D."/>
            <person name="Binder M."/>
            <person name="Riley R."/>
            <person name="Barry K."/>
            <person name="Blanchette R.A."/>
            <person name="Henrissat B."/>
            <person name="Martinez A.T."/>
            <person name="Otillar R."/>
            <person name="Spatafora J.W."/>
            <person name="Yadav J.S."/>
            <person name="Aerts A."/>
            <person name="Benoit I."/>
            <person name="Boyd A."/>
            <person name="Carlson A."/>
            <person name="Copeland A."/>
            <person name="Coutinho P.M."/>
            <person name="de Vries R.P."/>
            <person name="Ferreira P."/>
            <person name="Findley K."/>
            <person name="Foster B."/>
            <person name="Gaskell J."/>
            <person name="Glotzer D."/>
            <person name="Gorecki P."/>
            <person name="Heitman J."/>
            <person name="Hesse C."/>
            <person name="Hori C."/>
            <person name="Igarashi K."/>
            <person name="Jurgens J.A."/>
            <person name="Kallen N."/>
            <person name="Kersten P."/>
            <person name="Kohler A."/>
            <person name="Kuees U."/>
            <person name="Kumar T.K.A."/>
            <person name="Kuo A."/>
            <person name="LaButti K."/>
            <person name="Larrondo L.F."/>
            <person name="Lindquist E."/>
            <person name="Ling A."/>
            <person name="Lombard V."/>
            <person name="Lucas S."/>
            <person name="Lundell T."/>
            <person name="Martin R."/>
            <person name="McLaughlin D.J."/>
            <person name="Morgenstern I."/>
            <person name="Morin E."/>
            <person name="Murat C."/>
            <person name="Nagy L.G."/>
            <person name="Nolan M."/>
            <person name="Ohm R.A."/>
            <person name="Patyshakuliyeva A."/>
            <person name="Rokas A."/>
            <person name="Ruiz-Duenas F.J."/>
            <person name="Sabat G."/>
            <person name="Salamov A."/>
            <person name="Samejima M."/>
            <person name="Schmutz J."/>
            <person name="Slot J.C."/>
            <person name="St John F."/>
            <person name="Stenlid J."/>
            <person name="Sun H."/>
            <person name="Sun S."/>
            <person name="Syed K."/>
            <person name="Tsang A."/>
            <person name="Wiebenga A."/>
            <person name="Young D."/>
            <person name="Pisabarro A."/>
            <person name="Eastwood D.C."/>
            <person name="Martin F."/>
            <person name="Cullen D."/>
            <person name="Grigoriev I.V."/>
            <person name="Hibbett D.S."/>
        </authorList>
    </citation>
    <scope>NUCLEOTIDE SEQUENCE [LARGE SCALE GENOMIC DNA]</scope>
    <source>
        <strain evidence="4">TFB10046</strain>
    </source>
</reference>
<dbReference type="Pfam" id="PF20231">
    <property type="entry name" value="DUF6589"/>
    <property type="match status" value="1"/>
</dbReference>
<feature type="compositionally biased region" description="Acidic residues" evidence="1">
    <location>
        <begin position="1109"/>
        <end position="1122"/>
    </location>
</feature>
<feature type="compositionally biased region" description="Basic and acidic residues" evidence="1">
    <location>
        <begin position="1096"/>
        <end position="1108"/>
    </location>
</feature>
<accession>J0WPB9</accession>
<keyword evidence="4" id="KW-1185">Reference proteome</keyword>
<evidence type="ECO:0000259" key="2">
    <source>
        <dbReference type="Pfam" id="PF20231"/>
    </source>
</evidence>
<dbReference type="EMBL" id="JH687970">
    <property type="protein sequence ID" value="EJD34263.1"/>
    <property type="molecule type" value="Genomic_DNA"/>
</dbReference>
<dbReference type="eggNOG" id="ENOG502SJ72">
    <property type="taxonomic scope" value="Eukaryota"/>
</dbReference>